<proteinExistence type="inferred from homology"/>
<keyword evidence="5" id="KW-0732">Signal</keyword>
<dbReference type="GO" id="GO:0044718">
    <property type="term" value="P:siderophore transmembrane transport"/>
    <property type="evidence" value="ECO:0007669"/>
    <property type="project" value="TreeGrafter"/>
</dbReference>
<dbReference type="CDD" id="cd01347">
    <property type="entry name" value="ligand_gated_channel"/>
    <property type="match status" value="1"/>
</dbReference>
<evidence type="ECO:0000256" key="10">
    <source>
        <dbReference type="PROSITE-ProRule" id="PRU01360"/>
    </source>
</evidence>
<feature type="domain" description="TonB-dependent receptor-like beta-barrel" evidence="12">
    <location>
        <begin position="290"/>
        <end position="676"/>
    </location>
</feature>
<evidence type="ECO:0000259" key="13">
    <source>
        <dbReference type="Pfam" id="PF07715"/>
    </source>
</evidence>
<dbReference type="InterPro" id="IPR012910">
    <property type="entry name" value="Plug_dom"/>
</dbReference>
<evidence type="ECO:0000256" key="11">
    <source>
        <dbReference type="RuleBase" id="RU003357"/>
    </source>
</evidence>
<evidence type="ECO:0000256" key="5">
    <source>
        <dbReference type="ARBA" id="ARBA00022729"/>
    </source>
</evidence>
<dbReference type="RefSeq" id="WP_114838879.1">
    <property type="nucleotide sequence ID" value="NZ_CP031217.1"/>
</dbReference>
<evidence type="ECO:0000313" key="14">
    <source>
        <dbReference type="EMBL" id="AXH12032.1"/>
    </source>
</evidence>
<dbReference type="EMBL" id="CP031217">
    <property type="protein sequence ID" value="AXH12032.1"/>
    <property type="molecule type" value="Genomic_DNA"/>
</dbReference>
<dbReference type="InterPro" id="IPR039426">
    <property type="entry name" value="TonB-dep_rcpt-like"/>
</dbReference>
<dbReference type="PROSITE" id="PS52016">
    <property type="entry name" value="TONB_DEPENDENT_REC_3"/>
    <property type="match status" value="1"/>
</dbReference>
<evidence type="ECO:0000256" key="9">
    <source>
        <dbReference type="ARBA" id="ARBA00023237"/>
    </source>
</evidence>
<evidence type="ECO:0000256" key="2">
    <source>
        <dbReference type="ARBA" id="ARBA00022448"/>
    </source>
</evidence>
<dbReference type="Pfam" id="PF07715">
    <property type="entry name" value="Plug"/>
    <property type="match status" value="1"/>
</dbReference>
<evidence type="ECO:0000256" key="6">
    <source>
        <dbReference type="ARBA" id="ARBA00023077"/>
    </source>
</evidence>
<keyword evidence="8 15" id="KW-0675">Receptor</keyword>
<evidence type="ECO:0000256" key="3">
    <source>
        <dbReference type="ARBA" id="ARBA00022452"/>
    </source>
</evidence>
<reference evidence="15 17" key="1">
    <citation type="submission" date="2017-10" db="EMBL/GenBank/DDBJ databases">
        <title>Genomics of the genus Arcobacter.</title>
        <authorList>
            <person name="Perez-Cataluna A."/>
            <person name="Figueras M.J."/>
        </authorList>
    </citation>
    <scope>NUCLEOTIDE SEQUENCE [LARGE SCALE GENOMIC DNA]</scope>
    <source>
        <strain evidence="15 17">CECT 7835</strain>
    </source>
</reference>
<comment type="similarity">
    <text evidence="10 11">Belongs to the TonB-dependent receptor family.</text>
</comment>
<protein>
    <submittedName>
        <fullName evidence="15">TonB-dependent receptor</fullName>
    </submittedName>
</protein>
<evidence type="ECO:0000313" key="17">
    <source>
        <dbReference type="Proteomes" id="UP000289193"/>
    </source>
</evidence>
<accession>A0AAX2AB50</accession>
<dbReference type="AlphaFoldDB" id="A0AAX2AB50"/>
<dbReference type="GO" id="GO:0009279">
    <property type="term" value="C:cell outer membrane"/>
    <property type="evidence" value="ECO:0007669"/>
    <property type="project" value="UniProtKB-SubCell"/>
</dbReference>
<keyword evidence="6 11" id="KW-0798">TonB box</keyword>
<evidence type="ECO:0000256" key="8">
    <source>
        <dbReference type="ARBA" id="ARBA00023170"/>
    </source>
</evidence>
<dbReference type="PANTHER" id="PTHR30069:SF29">
    <property type="entry name" value="HEMOGLOBIN AND HEMOGLOBIN-HAPTOGLOBIN-BINDING PROTEIN 1-RELATED"/>
    <property type="match status" value="1"/>
</dbReference>
<evidence type="ECO:0000259" key="12">
    <source>
        <dbReference type="Pfam" id="PF00593"/>
    </source>
</evidence>
<keyword evidence="9 10" id="KW-0998">Cell outer membrane</keyword>
<dbReference type="GO" id="GO:0015344">
    <property type="term" value="F:siderophore uptake transmembrane transporter activity"/>
    <property type="evidence" value="ECO:0007669"/>
    <property type="project" value="TreeGrafter"/>
</dbReference>
<evidence type="ECO:0000256" key="1">
    <source>
        <dbReference type="ARBA" id="ARBA00004571"/>
    </source>
</evidence>
<dbReference type="Gene3D" id="2.40.170.20">
    <property type="entry name" value="TonB-dependent receptor, beta-barrel domain"/>
    <property type="match status" value="1"/>
</dbReference>
<reference evidence="14 16" key="2">
    <citation type="submission" date="2018-07" db="EMBL/GenBank/DDBJ databases">
        <title>Complete genome of the Arcobacter bivalviorum type strain LMG 26154.</title>
        <authorList>
            <person name="Miller W.G."/>
            <person name="Yee E."/>
            <person name="Bono J.L."/>
        </authorList>
    </citation>
    <scope>NUCLEOTIDE SEQUENCE [LARGE SCALE GENOMIC DNA]</scope>
    <source>
        <strain evidence="14 16">LMG 26154</strain>
    </source>
</reference>
<organism evidence="15 17">
    <name type="scientific">Halarcobacter bivalviorum</name>
    <dbReference type="NCBI Taxonomy" id="663364"/>
    <lineage>
        <taxon>Bacteria</taxon>
        <taxon>Pseudomonadati</taxon>
        <taxon>Campylobacterota</taxon>
        <taxon>Epsilonproteobacteria</taxon>
        <taxon>Campylobacterales</taxon>
        <taxon>Arcobacteraceae</taxon>
        <taxon>Halarcobacter</taxon>
    </lineage>
</organism>
<comment type="subcellular location">
    <subcellularLocation>
        <location evidence="1 10">Cell outer membrane</location>
        <topology evidence="1 10">Multi-pass membrane protein</topology>
    </subcellularLocation>
</comment>
<gene>
    <name evidence="14" type="ORF">ABIV_1027</name>
    <name evidence="15" type="ORF">CRV05_01905</name>
</gene>
<name>A0AAX2AB50_9BACT</name>
<sequence>MKREVVLSAITVLALSKSMYADTNLGEVLVTTATKTEKSIDGVTASILVITQEEIEKMGAESLKDIINKTAGLTVQYGTFPSASSKSKSSISIRGMSANGTLFLLDGRRLAGEVRNPYDLDRIPASSVERIEIVKGPMSSLYGADATGGIINIITKKPSSTPQIDINLRYGQNSKGNAKNKNASVSIRGTKDKFKYSIYANQTDTTPYTQKEKANVLVKQVGGPNSQTNQKPSNLTPATPSYALSNLNDIYKHDVTYREDSEITTVGGRFDYSLSDNSTIGFDFNFFEEDREGSYIGYFHPSNYKTPLGGKIPVFNIPVDSKDENERLDLGLDFESSLTKDLLLKLRVYNSSYEKRNSTTAVYYKELGYLSKKDSASNGMNANVDVRSYEAMLNYVLNNSHLLTVGTEYREEERDATVFDNTPKMTTKKVDYKSIYLQDEWQITETLNATLGTRYDEVSNADNKATFKIGVVNKFSDLANLRAIFAQGYRTPDLREMYINKQTPNGLQQGAQVVGYDLKPEFTNTYELGLSGRNSNFRYDIALFLNDIEDRISQVQRNGYYTFENINEAQTKGLELNLSYDILNNLSTNFNFMYLKTKDKSTDKDLEFNPDKTASISFSYSPIETLTLSPTLRYIGKQYYSENFKTLTTNSQTFVDFNLDYKIDKNFSLYAGANNIFDEKVDDVLGSNVGVFYFTGLRIKF</sequence>
<dbReference type="EMBL" id="PDKM01000001">
    <property type="protein sequence ID" value="RXK11145.1"/>
    <property type="molecule type" value="Genomic_DNA"/>
</dbReference>
<dbReference type="SUPFAM" id="SSF56935">
    <property type="entry name" value="Porins"/>
    <property type="match status" value="1"/>
</dbReference>
<dbReference type="KEGG" id="hbv:ABIV_1027"/>
<evidence type="ECO:0000313" key="16">
    <source>
        <dbReference type="Proteomes" id="UP000253850"/>
    </source>
</evidence>
<dbReference type="Proteomes" id="UP000253850">
    <property type="component" value="Chromosome"/>
</dbReference>
<keyword evidence="7 10" id="KW-0472">Membrane</keyword>
<feature type="domain" description="TonB-dependent receptor plug" evidence="13">
    <location>
        <begin position="43"/>
        <end position="150"/>
    </location>
</feature>
<dbReference type="InterPro" id="IPR000531">
    <property type="entry name" value="Beta-barrel_TonB"/>
</dbReference>
<evidence type="ECO:0000256" key="7">
    <source>
        <dbReference type="ARBA" id="ARBA00023136"/>
    </source>
</evidence>
<evidence type="ECO:0000313" key="15">
    <source>
        <dbReference type="EMBL" id="RXK11145.1"/>
    </source>
</evidence>
<evidence type="ECO:0000256" key="4">
    <source>
        <dbReference type="ARBA" id="ARBA00022692"/>
    </source>
</evidence>
<keyword evidence="17" id="KW-1185">Reference proteome</keyword>
<keyword evidence="4 10" id="KW-0812">Transmembrane</keyword>
<dbReference type="InterPro" id="IPR036942">
    <property type="entry name" value="Beta-barrel_TonB_sf"/>
</dbReference>
<dbReference type="InterPro" id="IPR037066">
    <property type="entry name" value="Plug_dom_sf"/>
</dbReference>
<keyword evidence="3 10" id="KW-1134">Transmembrane beta strand</keyword>
<keyword evidence="2 10" id="KW-0813">Transport</keyword>
<dbReference type="Proteomes" id="UP000289193">
    <property type="component" value="Unassembled WGS sequence"/>
</dbReference>
<dbReference type="PANTHER" id="PTHR30069">
    <property type="entry name" value="TONB-DEPENDENT OUTER MEMBRANE RECEPTOR"/>
    <property type="match status" value="1"/>
</dbReference>
<dbReference type="Pfam" id="PF00593">
    <property type="entry name" value="TonB_dep_Rec_b-barrel"/>
    <property type="match status" value="1"/>
</dbReference>
<dbReference type="Gene3D" id="2.170.130.10">
    <property type="entry name" value="TonB-dependent receptor, plug domain"/>
    <property type="match status" value="1"/>
</dbReference>